<feature type="domain" description="N-acetyltransferase" evidence="7">
    <location>
        <begin position="24"/>
        <end position="170"/>
    </location>
</feature>
<protein>
    <recommendedName>
        <fullName evidence="5">[Ribosomal protein bS18]-alanine N-acetyltransferase</fullName>
        <ecNumber evidence="5">2.3.1.266</ecNumber>
    </recommendedName>
</protein>
<comment type="function">
    <text evidence="5">Acetylates the N-terminal alanine of ribosomal protein bS18.</text>
</comment>
<comment type="similarity">
    <text evidence="1 5">Belongs to the acetyltransferase family. RimI subfamily.</text>
</comment>
<feature type="region of interest" description="Disordered" evidence="6">
    <location>
        <begin position="1"/>
        <end position="20"/>
    </location>
</feature>
<dbReference type="PROSITE" id="PS51186">
    <property type="entry name" value="GNAT"/>
    <property type="match status" value="1"/>
</dbReference>
<keyword evidence="9" id="KW-1185">Reference proteome</keyword>
<evidence type="ECO:0000256" key="1">
    <source>
        <dbReference type="ARBA" id="ARBA00005395"/>
    </source>
</evidence>
<feature type="active site" description="Proton donor" evidence="5">
    <location>
        <position position="137"/>
    </location>
</feature>
<dbReference type="InterPro" id="IPR043690">
    <property type="entry name" value="RimI"/>
</dbReference>
<feature type="compositionally biased region" description="Pro residues" evidence="6">
    <location>
        <begin position="1"/>
        <end position="13"/>
    </location>
</feature>
<evidence type="ECO:0000313" key="9">
    <source>
        <dbReference type="Proteomes" id="UP000239709"/>
    </source>
</evidence>
<proteinExistence type="inferred from homology"/>
<dbReference type="AlphaFoldDB" id="A0A2S0MCL3"/>
<accession>A0A2S0MCL3</accession>
<dbReference type="PANTHER" id="PTHR43420:SF51">
    <property type="entry name" value="PEPTIDYL-LYSINE N-ACETYLTRANSFERASE YIAC"/>
    <property type="match status" value="1"/>
</dbReference>
<dbReference type="SUPFAM" id="SSF55729">
    <property type="entry name" value="Acyl-CoA N-acyltransferases (Nat)"/>
    <property type="match status" value="1"/>
</dbReference>
<organism evidence="8 9">
    <name type="scientific">Ottowia oryzae</name>
    <dbReference type="NCBI Taxonomy" id="2109914"/>
    <lineage>
        <taxon>Bacteria</taxon>
        <taxon>Pseudomonadati</taxon>
        <taxon>Pseudomonadota</taxon>
        <taxon>Betaproteobacteria</taxon>
        <taxon>Burkholderiales</taxon>
        <taxon>Comamonadaceae</taxon>
        <taxon>Ottowia</taxon>
    </lineage>
</organism>
<feature type="active site" description="Proton acceptor" evidence="5">
    <location>
        <position position="125"/>
    </location>
</feature>
<gene>
    <name evidence="5 8" type="primary">rimI</name>
    <name evidence="8" type="ORF">C6570_04525</name>
</gene>
<dbReference type="RefSeq" id="WP_106702161.1">
    <property type="nucleotide sequence ID" value="NZ_CP027666.1"/>
</dbReference>
<dbReference type="GO" id="GO:0005737">
    <property type="term" value="C:cytoplasm"/>
    <property type="evidence" value="ECO:0007669"/>
    <property type="project" value="UniProtKB-SubCell"/>
</dbReference>
<dbReference type="InterPro" id="IPR006464">
    <property type="entry name" value="AcTrfase_RimI/Ard1"/>
</dbReference>
<comment type="caution">
    <text evidence="5">Lacks conserved residue(s) required for the propagation of feature annotation.</text>
</comment>
<sequence>MSALPSPPTPPTAQLPAANDAAEARLEPMAPDTVDAVLAIEQRCYSHPWTRGNFVDTIAAGHLAQCLWAGDTLLGYFVAMPGYQEVHLLNITIAPEHQRQGWARLLLDALALWARGQHADWVWLEVRLSNVRAQHLYLRHGYVRVGMRKRYYPAAHGEREDAVVMSLRLATP</sequence>
<evidence type="ECO:0000259" key="7">
    <source>
        <dbReference type="PROSITE" id="PS51186"/>
    </source>
</evidence>
<keyword evidence="3 5" id="KW-0808">Transferase</keyword>
<dbReference type="OrthoDB" id="9796919at2"/>
<dbReference type="EMBL" id="CP027666">
    <property type="protein sequence ID" value="AVO33598.1"/>
    <property type="molecule type" value="Genomic_DNA"/>
</dbReference>
<dbReference type="Gene3D" id="3.40.630.30">
    <property type="match status" value="1"/>
</dbReference>
<dbReference type="InterPro" id="IPR000182">
    <property type="entry name" value="GNAT_dom"/>
</dbReference>
<dbReference type="Proteomes" id="UP000239709">
    <property type="component" value="Chromosome"/>
</dbReference>
<dbReference type="NCBIfam" id="TIGR01575">
    <property type="entry name" value="rimI"/>
    <property type="match status" value="1"/>
</dbReference>
<evidence type="ECO:0000256" key="6">
    <source>
        <dbReference type="SAM" id="MobiDB-lite"/>
    </source>
</evidence>
<dbReference type="PANTHER" id="PTHR43420">
    <property type="entry name" value="ACETYLTRANSFERASE"/>
    <property type="match status" value="1"/>
</dbReference>
<name>A0A2S0MCL3_9BURK</name>
<dbReference type="Pfam" id="PF00583">
    <property type="entry name" value="Acetyltransf_1"/>
    <property type="match status" value="1"/>
</dbReference>
<dbReference type="EC" id="2.3.1.266" evidence="5"/>
<evidence type="ECO:0000256" key="5">
    <source>
        <dbReference type="HAMAP-Rule" id="MF_02210"/>
    </source>
</evidence>
<comment type="catalytic activity">
    <reaction evidence="5">
        <text>N-terminal L-alanyl-[ribosomal protein bS18] + acetyl-CoA = N-terminal N(alpha)-acetyl-L-alanyl-[ribosomal protein bS18] + CoA + H(+)</text>
        <dbReference type="Rhea" id="RHEA:43756"/>
        <dbReference type="Rhea" id="RHEA-COMP:10676"/>
        <dbReference type="Rhea" id="RHEA-COMP:10677"/>
        <dbReference type="ChEBI" id="CHEBI:15378"/>
        <dbReference type="ChEBI" id="CHEBI:57287"/>
        <dbReference type="ChEBI" id="CHEBI:57288"/>
        <dbReference type="ChEBI" id="CHEBI:64718"/>
        <dbReference type="ChEBI" id="CHEBI:83683"/>
        <dbReference type="EC" id="2.3.1.266"/>
    </reaction>
</comment>
<keyword evidence="2 5" id="KW-0963">Cytoplasm</keyword>
<evidence type="ECO:0000256" key="2">
    <source>
        <dbReference type="ARBA" id="ARBA00022490"/>
    </source>
</evidence>
<dbReference type="KEGG" id="otk:C6570_04525"/>
<dbReference type="InterPro" id="IPR050680">
    <property type="entry name" value="YpeA/RimI_acetyltransf"/>
</dbReference>
<evidence type="ECO:0000256" key="4">
    <source>
        <dbReference type="ARBA" id="ARBA00023315"/>
    </source>
</evidence>
<feature type="binding site" evidence="5">
    <location>
        <position position="130"/>
    </location>
    <ligand>
        <name>acetyl-CoA</name>
        <dbReference type="ChEBI" id="CHEBI:57288"/>
    </ligand>
</feature>
<dbReference type="GO" id="GO:0008999">
    <property type="term" value="F:protein-N-terminal-alanine acetyltransferase activity"/>
    <property type="evidence" value="ECO:0007669"/>
    <property type="project" value="UniProtKB-UniRule"/>
</dbReference>
<keyword evidence="4 5" id="KW-0012">Acyltransferase</keyword>
<dbReference type="HAMAP" id="MF_02210">
    <property type="entry name" value="RimI"/>
    <property type="match status" value="1"/>
</dbReference>
<evidence type="ECO:0000313" key="8">
    <source>
        <dbReference type="EMBL" id="AVO33598.1"/>
    </source>
</evidence>
<evidence type="ECO:0000256" key="3">
    <source>
        <dbReference type="ARBA" id="ARBA00022679"/>
    </source>
</evidence>
<dbReference type="InterPro" id="IPR016181">
    <property type="entry name" value="Acyl_CoA_acyltransferase"/>
</dbReference>
<reference evidence="8 9" key="1">
    <citation type="submission" date="2018-03" db="EMBL/GenBank/DDBJ databases">
        <title>Genome sequencing of Ottowia sp.</title>
        <authorList>
            <person name="Kim S.-J."/>
            <person name="Heo J."/>
            <person name="Kwon S.-W."/>
        </authorList>
    </citation>
    <scope>NUCLEOTIDE SEQUENCE [LARGE SCALE GENOMIC DNA]</scope>
    <source>
        <strain evidence="8 9">KADR8-3</strain>
    </source>
</reference>
<comment type="subcellular location">
    <subcellularLocation>
        <location evidence="5">Cytoplasm</location>
    </subcellularLocation>
</comment>